<name>A0A7X4GF98_9SPHN</name>
<dbReference type="Proteomes" id="UP000465810">
    <property type="component" value="Unassembled WGS sequence"/>
</dbReference>
<dbReference type="AlphaFoldDB" id="A0A7X4GF98"/>
<dbReference type="EMBL" id="WVTD01000004">
    <property type="protein sequence ID" value="MYL97557.1"/>
    <property type="molecule type" value="Genomic_DNA"/>
</dbReference>
<sequence>MTVRFGIMATAALGVLALAGCGSKEEDAARGGPKSVAQVREEAGKLERPEPGEYRQQVEITSLEVPGMPADAAEQMKSAMKATQDGTFCLTKADAERGYEDMFNGIGKGNHCSHSKFDVDGGQLDAQMECQSQQQGKAVMKVKGTVAKDGSNVTVVMDTTGGPPPITTMKMTMQLTTTRLGDCKGT</sequence>
<keyword evidence="2" id="KW-1185">Reference proteome</keyword>
<evidence type="ECO:0000313" key="1">
    <source>
        <dbReference type="EMBL" id="MYL97557.1"/>
    </source>
</evidence>
<organism evidence="1 2">
    <name type="scientific">Novosphingobium silvae</name>
    <dbReference type="NCBI Taxonomy" id="2692619"/>
    <lineage>
        <taxon>Bacteria</taxon>
        <taxon>Pseudomonadati</taxon>
        <taxon>Pseudomonadota</taxon>
        <taxon>Alphaproteobacteria</taxon>
        <taxon>Sphingomonadales</taxon>
        <taxon>Sphingomonadaceae</taxon>
        <taxon>Novosphingobium</taxon>
    </lineage>
</organism>
<reference evidence="1 2" key="1">
    <citation type="submission" date="2019-12" db="EMBL/GenBank/DDBJ databases">
        <authorList>
            <person name="Feng G."/>
            <person name="Zhu H."/>
        </authorList>
    </citation>
    <scope>NUCLEOTIDE SEQUENCE [LARGE SCALE GENOMIC DNA]</scope>
    <source>
        <strain evidence="1 2">FGD1</strain>
    </source>
</reference>
<dbReference type="Pfam" id="PF12276">
    <property type="entry name" value="DUF3617"/>
    <property type="match status" value="1"/>
</dbReference>
<dbReference type="PROSITE" id="PS51257">
    <property type="entry name" value="PROKAR_LIPOPROTEIN"/>
    <property type="match status" value="1"/>
</dbReference>
<dbReference type="InterPro" id="IPR022061">
    <property type="entry name" value="DUF3617"/>
</dbReference>
<gene>
    <name evidence="1" type="ORF">GR702_07190</name>
</gene>
<evidence type="ECO:0000313" key="2">
    <source>
        <dbReference type="Proteomes" id="UP000465810"/>
    </source>
</evidence>
<comment type="caution">
    <text evidence="1">The sequence shown here is derived from an EMBL/GenBank/DDBJ whole genome shotgun (WGS) entry which is preliminary data.</text>
</comment>
<dbReference type="RefSeq" id="WP_160985292.1">
    <property type="nucleotide sequence ID" value="NZ_WVTD01000004.1"/>
</dbReference>
<protein>
    <submittedName>
        <fullName evidence="1">DUF3617 family protein</fullName>
    </submittedName>
</protein>
<proteinExistence type="predicted"/>
<accession>A0A7X4GF98</accession>